<organism evidence="1 2">
    <name type="scientific">Aeromonas hydrophila</name>
    <dbReference type="NCBI Taxonomy" id="644"/>
    <lineage>
        <taxon>Bacteria</taxon>
        <taxon>Pseudomonadati</taxon>
        <taxon>Pseudomonadota</taxon>
        <taxon>Gammaproteobacteria</taxon>
        <taxon>Aeromonadales</taxon>
        <taxon>Aeromonadaceae</taxon>
        <taxon>Aeromonas</taxon>
    </lineage>
</organism>
<reference evidence="1" key="1">
    <citation type="submission" date="2023-02" db="EMBL/GenBank/DDBJ databases">
        <title>The sequence of Aeromonas hydrophila K533.</title>
        <authorList>
            <person name="Luo X."/>
        </authorList>
    </citation>
    <scope>NUCLEOTIDE SEQUENCE</scope>
    <source>
        <strain evidence="1">K533</strain>
    </source>
</reference>
<evidence type="ECO:0008006" key="3">
    <source>
        <dbReference type="Google" id="ProtNLM"/>
    </source>
</evidence>
<dbReference type="Proteomes" id="UP001214666">
    <property type="component" value="Chromosome"/>
</dbReference>
<protein>
    <recommendedName>
        <fullName evidence="3">DUF4435 domain-containing protein</fullName>
    </recommendedName>
</protein>
<dbReference type="SUPFAM" id="SSF160945">
    <property type="entry name" value="PH0156-like"/>
    <property type="match status" value="1"/>
</dbReference>
<evidence type="ECO:0000313" key="2">
    <source>
        <dbReference type="Proteomes" id="UP001214666"/>
    </source>
</evidence>
<dbReference type="AlphaFoldDB" id="A0AAX3PBA1"/>
<gene>
    <name evidence="1" type="ORF">PY771_03640</name>
</gene>
<sequence length="243" mass="27130">MPLILNSEQTSQSNQSSISIHDAISEKNLIFVEGSDDEHFIKAILKEINLETSVQIIRAGGITSFPSKFQAKIKESMFGQVQRFAIIVDADDSKEKAFQLIKKTLARNNFSTPNKHGDIIVCNKGNVHIGVFIISKPGEDTGMLEDLFIDTQKSTPILEHVDEYFSKLAENLEKHTPQQGIARPKPQDFKYPNNEAKAKARAILASFYDDISTVGYAAQHGYVDMNSTSLDDLKSFLNKIFTC</sequence>
<dbReference type="InterPro" id="IPR024508">
    <property type="entry name" value="DUF3226"/>
</dbReference>
<dbReference type="RefSeq" id="WP_143239029.1">
    <property type="nucleotide sequence ID" value="NZ_CP118699.1"/>
</dbReference>
<proteinExistence type="predicted"/>
<dbReference type="EMBL" id="CP118942">
    <property type="protein sequence ID" value="WEE27425.1"/>
    <property type="molecule type" value="Genomic_DNA"/>
</dbReference>
<dbReference type="Pfam" id="PF11536">
    <property type="entry name" value="DUF3226"/>
    <property type="match status" value="1"/>
</dbReference>
<accession>A0AAX3PBA1</accession>
<name>A0AAX3PBA1_AERHY</name>
<evidence type="ECO:0000313" key="1">
    <source>
        <dbReference type="EMBL" id="WEE27425.1"/>
    </source>
</evidence>